<feature type="transmembrane region" description="Helical" evidence="1">
    <location>
        <begin position="38"/>
        <end position="58"/>
    </location>
</feature>
<name>A0ABZ2LNL4_9BACT</name>
<sequence length="138" mass="15853">MRVFAYERSRDRVSLVAQDALLAGVFGALLAWRPEGALGELGAALRIAIPIVLLWGWLTLHFPTRVEVGDGHIAFERYGRKHRFERHGIESISVRRFLVRDRVLIRIVPAPPWRGRYWLLTSLPDIDELLSILATFRL</sequence>
<evidence type="ECO:0000256" key="1">
    <source>
        <dbReference type="SAM" id="Phobius"/>
    </source>
</evidence>
<evidence type="ECO:0008006" key="4">
    <source>
        <dbReference type="Google" id="ProtNLM"/>
    </source>
</evidence>
<keyword evidence="3" id="KW-1185">Reference proteome</keyword>
<organism evidence="2 3">
    <name type="scientific">Pendulispora albinea</name>
    <dbReference type="NCBI Taxonomy" id="2741071"/>
    <lineage>
        <taxon>Bacteria</taxon>
        <taxon>Pseudomonadati</taxon>
        <taxon>Myxococcota</taxon>
        <taxon>Myxococcia</taxon>
        <taxon>Myxococcales</taxon>
        <taxon>Sorangiineae</taxon>
        <taxon>Pendulisporaceae</taxon>
        <taxon>Pendulispora</taxon>
    </lineage>
</organism>
<dbReference type="RefSeq" id="WP_394820973.1">
    <property type="nucleotide sequence ID" value="NZ_CP089984.1"/>
</dbReference>
<keyword evidence="1" id="KW-0812">Transmembrane</keyword>
<feature type="transmembrane region" description="Helical" evidence="1">
    <location>
        <begin position="12"/>
        <end position="32"/>
    </location>
</feature>
<gene>
    <name evidence="2" type="ORF">LZC94_26230</name>
</gene>
<reference evidence="2 3" key="1">
    <citation type="submission" date="2021-12" db="EMBL/GenBank/DDBJ databases">
        <title>Discovery of the Pendulisporaceae a myxobacterial family with distinct sporulation behavior and unique specialized metabolism.</title>
        <authorList>
            <person name="Garcia R."/>
            <person name="Popoff A."/>
            <person name="Bader C.D."/>
            <person name="Loehr J."/>
            <person name="Walesch S."/>
            <person name="Walt C."/>
            <person name="Boldt J."/>
            <person name="Bunk B."/>
            <person name="Haeckl F.J.F.P.J."/>
            <person name="Gunesch A.P."/>
            <person name="Birkelbach J."/>
            <person name="Nuebel U."/>
            <person name="Pietschmann T."/>
            <person name="Bach T."/>
            <person name="Mueller R."/>
        </authorList>
    </citation>
    <scope>NUCLEOTIDE SEQUENCE [LARGE SCALE GENOMIC DNA]</scope>
    <source>
        <strain evidence="2 3">MSr11954</strain>
    </source>
</reference>
<keyword evidence="1" id="KW-1133">Transmembrane helix</keyword>
<evidence type="ECO:0000313" key="2">
    <source>
        <dbReference type="EMBL" id="WXB11356.1"/>
    </source>
</evidence>
<accession>A0ABZ2LNL4</accession>
<dbReference type="Proteomes" id="UP001370348">
    <property type="component" value="Chromosome"/>
</dbReference>
<dbReference type="EMBL" id="CP089984">
    <property type="protein sequence ID" value="WXB11356.1"/>
    <property type="molecule type" value="Genomic_DNA"/>
</dbReference>
<keyword evidence="1" id="KW-0472">Membrane</keyword>
<proteinExistence type="predicted"/>
<protein>
    <recommendedName>
        <fullName evidence="4">PH domain-containing protein</fullName>
    </recommendedName>
</protein>
<evidence type="ECO:0000313" key="3">
    <source>
        <dbReference type="Proteomes" id="UP001370348"/>
    </source>
</evidence>